<gene>
    <name evidence="2" type="ORF">GCM10010211_81540</name>
</gene>
<dbReference type="InterPro" id="IPR036322">
    <property type="entry name" value="WD40_repeat_dom_sf"/>
</dbReference>
<organism evidence="2 3">
    <name type="scientific">Streptomyces albospinus</name>
    <dbReference type="NCBI Taxonomy" id="285515"/>
    <lineage>
        <taxon>Bacteria</taxon>
        <taxon>Bacillati</taxon>
        <taxon>Actinomycetota</taxon>
        <taxon>Actinomycetes</taxon>
        <taxon>Kitasatosporales</taxon>
        <taxon>Streptomycetaceae</taxon>
        <taxon>Streptomyces</taxon>
    </lineage>
</organism>
<keyword evidence="3" id="KW-1185">Reference proteome</keyword>
<dbReference type="InterPro" id="IPR015943">
    <property type="entry name" value="WD40/YVTN_repeat-like_dom_sf"/>
</dbReference>
<feature type="repeat" description="WD" evidence="1">
    <location>
        <begin position="56"/>
        <end position="88"/>
    </location>
</feature>
<proteinExistence type="predicted"/>
<protein>
    <submittedName>
        <fullName evidence="2">Uncharacterized protein</fullName>
    </submittedName>
</protein>
<evidence type="ECO:0000313" key="2">
    <source>
        <dbReference type="EMBL" id="GGV01914.1"/>
    </source>
</evidence>
<evidence type="ECO:0000256" key="1">
    <source>
        <dbReference type="PROSITE-ProRule" id="PRU00221"/>
    </source>
</evidence>
<evidence type="ECO:0000313" key="3">
    <source>
        <dbReference type="Proteomes" id="UP000654471"/>
    </source>
</evidence>
<dbReference type="PROSITE" id="PS50294">
    <property type="entry name" value="WD_REPEATS_REGION"/>
    <property type="match status" value="1"/>
</dbReference>
<keyword evidence="1" id="KW-0853">WD repeat</keyword>
<name>A0ABQ2VNR5_9ACTN</name>
<dbReference type="Pfam" id="PF00400">
    <property type="entry name" value="WD40"/>
    <property type="match status" value="1"/>
</dbReference>
<dbReference type="Gene3D" id="2.130.10.10">
    <property type="entry name" value="YVTN repeat-like/Quinoprotein amine dehydrogenase"/>
    <property type="match status" value="1"/>
</dbReference>
<dbReference type="Proteomes" id="UP000654471">
    <property type="component" value="Unassembled WGS sequence"/>
</dbReference>
<dbReference type="PANTHER" id="PTHR19879:SF9">
    <property type="entry name" value="TRANSCRIPTION INITIATION FACTOR TFIID SUBUNIT 5"/>
    <property type="match status" value="1"/>
</dbReference>
<dbReference type="InterPro" id="IPR001680">
    <property type="entry name" value="WD40_rpt"/>
</dbReference>
<dbReference type="EMBL" id="BMRP01000074">
    <property type="protein sequence ID" value="GGV01914.1"/>
    <property type="molecule type" value="Genomic_DNA"/>
</dbReference>
<dbReference type="SMART" id="SM00320">
    <property type="entry name" value="WD40"/>
    <property type="match status" value="3"/>
</dbReference>
<accession>A0ABQ2VNR5</accession>
<dbReference type="PROSITE" id="PS50082">
    <property type="entry name" value="WD_REPEATS_2"/>
    <property type="match status" value="1"/>
</dbReference>
<reference evidence="3" key="1">
    <citation type="journal article" date="2019" name="Int. J. Syst. Evol. Microbiol.">
        <title>The Global Catalogue of Microorganisms (GCM) 10K type strain sequencing project: providing services to taxonomists for standard genome sequencing and annotation.</title>
        <authorList>
            <consortium name="The Broad Institute Genomics Platform"/>
            <consortium name="The Broad Institute Genome Sequencing Center for Infectious Disease"/>
            <person name="Wu L."/>
            <person name="Ma J."/>
        </authorList>
    </citation>
    <scope>NUCLEOTIDE SEQUENCE [LARGE SCALE GENOMIC DNA]</scope>
    <source>
        <strain evidence="3">JCM 3399</strain>
    </source>
</reference>
<dbReference type="SUPFAM" id="SSF50978">
    <property type="entry name" value="WD40 repeat-like"/>
    <property type="match status" value="1"/>
</dbReference>
<dbReference type="PANTHER" id="PTHR19879">
    <property type="entry name" value="TRANSCRIPTION INITIATION FACTOR TFIID"/>
    <property type="match status" value="1"/>
</dbReference>
<sequence length="189" mass="19505">MRLWDRAGGERTASLIGYAYSVPPTVIAPDGSALAVADASGVRLWDRATTSYTAAFAGHAGPVNSVAIAPGGTWLASTGDDHTVRVWEAVGTCTVAVVRVAGGLLSCAWTQSQDELWLAVGGTQGVYLFELLTRSPLGAACVGRCARLRSQAPCYLVSRLPVTAGVTGPGASRKACGACPAWSRRVVTV</sequence>
<comment type="caution">
    <text evidence="2">The sequence shown here is derived from an EMBL/GenBank/DDBJ whole genome shotgun (WGS) entry which is preliminary data.</text>
</comment>